<dbReference type="AlphaFoldDB" id="A0A174YYG4"/>
<dbReference type="RefSeq" id="WP_022098692.1">
    <property type="nucleotide sequence ID" value="NZ_CABIXW010000001.1"/>
</dbReference>
<evidence type="ECO:0000313" key="3">
    <source>
        <dbReference type="EMBL" id="CUQ80174.1"/>
    </source>
</evidence>
<accession>A0A174YYG4</accession>
<dbReference type="EMBL" id="CZBV01000001">
    <property type="protein sequence ID" value="CUQ80174.1"/>
    <property type="molecule type" value="Genomic_DNA"/>
</dbReference>
<dbReference type="GO" id="GO:0016746">
    <property type="term" value="F:acyltransferase activity"/>
    <property type="evidence" value="ECO:0007669"/>
    <property type="project" value="UniProtKB-KW"/>
</dbReference>
<keyword evidence="2" id="KW-0012">Acyltransferase</keyword>
<dbReference type="PANTHER" id="PTHR36449">
    <property type="entry name" value="ACETYLTRANSFERASE-RELATED"/>
    <property type="match status" value="1"/>
</dbReference>
<sequence>MEDDFLVLNIREYIKMGKAGEDMLRQVFSSFKCEKNLDVESFLTEQSIDFTKKNQSVTYIVISPDKNNIVGYFTITIKPITVNTDEFSNTVRRKIARVSEQNSDNGKYSLSAYLIAQLGKNYDDSIGNTISGDNLLSIALGKVKELQYMAGGMVAFLESENKDRLLDFYEKQNGFKRFDTKFTKNIKKTHILWFSY</sequence>
<organism evidence="3 4">
    <name type="scientific">Lachnospira eligens</name>
    <dbReference type="NCBI Taxonomy" id="39485"/>
    <lineage>
        <taxon>Bacteria</taxon>
        <taxon>Bacillati</taxon>
        <taxon>Bacillota</taxon>
        <taxon>Clostridia</taxon>
        <taxon>Lachnospirales</taxon>
        <taxon>Lachnospiraceae</taxon>
        <taxon>Lachnospira</taxon>
    </lineage>
</organism>
<protein>
    <recommendedName>
        <fullName evidence="5">GNAT family acetyltransferase</fullName>
    </recommendedName>
</protein>
<dbReference type="Proteomes" id="UP000095780">
    <property type="component" value="Unassembled WGS sequence"/>
</dbReference>
<gene>
    <name evidence="3" type="ORF">ERS852492_00367</name>
</gene>
<evidence type="ECO:0000313" key="4">
    <source>
        <dbReference type="Proteomes" id="UP000095780"/>
    </source>
</evidence>
<keyword evidence="1" id="KW-0808">Transferase</keyword>
<evidence type="ECO:0008006" key="5">
    <source>
        <dbReference type="Google" id="ProtNLM"/>
    </source>
</evidence>
<dbReference type="PANTHER" id="PTHR36449:SF1">
    <property type="entry name" value="ACETYLTRANSFERASE"/>
    <property type="match status" value="1"/>
</dbReference>
<reference evidence="3 4" key="1">
    <citation type="submission" date="2015-09" db="EMBL/GenBank/DDBJ databases">
        <authorList>
            <consortium name="Pathogen Informatics"/>
        </authorList>
    </citation>
    <scope>NUCLEOTIDE SEQUENCE [LARGE SCALE GENOMIC DNA]</scope>
    <source>
        <strain evidence="3 4">2789STDY5834878</strain>
    </source>
</reference>
<proteinExistence type="predicted"/>
<dbReference type="Gene3D" id="3.40.630.30">
    <property type="match status" value="1"/>
</dbReference>
<evidence type="ECO:0000256" key="2">
    <source>
        <dbReference type="ARBA" id="ARBA00023315"/>
    </source>
</evidence>
<name>A0A174YYG4_9FIRM</name>
<evidence type="ECO:0000256" key="1">
    <source>
        <dbReference type="ARBA" id="ARBA00022679"/>
    </source>
</evidence>